<gene>
    <name evidence="2" type="ORF">HGMM_F52E02C12</name>
</gene>
<protein>
    <submittedName>
        <fullName evidence="2">Hypothetical conserved protein</fullName>
    </submittedName>
</protein>
<dbReference type="SUPFAM" id="SSF53300">
    <property type="entry name" value="vWA-like"/>
    <property type="match status" value="1"/>
</dbReference>
<name>H5SNU3_9BACT</name>
<dbReference type="InterPro" id="IPR036465">
    <property type="entry name" value="vWFA_dom_sf"/>
</dbReference>
<accession>H5SNU3</accession>
<dbReference type="AlphaFoldDB" id="H5SNU3"/>
<dbReference type="PANTHER" id="PTHR33608:SF7">
    <property type="entry name" value="DUF58 DOMAIN-CONTAINING PROTEIN"/>
    <property type="match status" value="1"/>
</dbReference>
<dbReference type="PANTHER" id="PTHR33608">
    <property type="entry name" value="BLL2464 PROTEIN"/>
    <property type="match status" value="1"/>
</dbReference>
<feature type="domain" description="DUF58" evidence="1">
    <location>
        <begin position="42"/>
        <end position="245"/>
    </location>
</feature>
<evidence type="ECO:0000313" key="2">
    <source>
        <dbReference type="EMBL" id="BAL57829.1"/>
    </source>
</evidence>
<organism evidence="2">
    <name type="scientific">uncultured Bacteroidota bacterium</name>
    <dbReference type="NCBI Taxonomy" id="152509"/>
    <lineage>
        <taxon>Bacteria</taxon>
        <taxon>Pseudomonadati</taxon>
        <taxon>Bacteroidota</taxon>
        <taxon>environmental samples</taxon>
    </lineage>
</organism>
<reference evidence="2" key="2">
    <citation type="journal article" date="2012" name="PLoS ONE">
        <title>A Deeply Branching Thermophilic Bacterium with an Ancient Acetyl-CoA Pathway Dominates a Subsurface Ecosystem.</title>
        <authorList>
            <person name="Takami H."/>
            <person name="Noguchi H."/>
            <person name="Takaki Y."/>
            <person name="Uchiyama I."/>
            <person name="Toyoda A."/>
            <person name="Nishi S."/>
            <person name="Chee G.-J."/>
            <person name="Arai W."/>
            <person name="Nunoura T."/>
            <person name="Itoh T."/>
            <person name="Hattori M."/>
            <person name="Takai K."/>
        </authorList>
    </citation>
    <scope>NUCLEOTIDE SEQUENCE</scope>
</reference>
<proteinExistence type="predicted"/>
<evidence type="ECO:0000259" key="1">
    <source>
        <dbReference type="Pfam" id="PF01882"/>
    </source>
</evidence>
<dbReference type="InterPro" id="IPR002881">
    <property type="entry name" value="DUF58"/>
</dbReference>
<reference evidence="2" key="1">
    <citation type="journal article" date="2005" name="Environ. Microbiol.">
        <title>Genetic and functional properties of uncultivated thermophilic crenarchaeotes from a subsurface gold mine as revealed by analysis of genome fragments.</title>
        <authorList>
            <person name="Nunoura T."/>
            <person name="Hirayama H."/>
            <person name="Takami H."/>
            <person name="Oida H."/>
            <person name="Nishi S."/>
            <person name="Shimamura S."/>
            <person name="Suzuki Y."/>
            <person name="Inagaki F."/>
            <person name="Takai K."/>
            <person name="Nealson K.H."/>
            <person name="Horikoshi K."/>
        </authorList>
    </citation>
    <scope>NUCLEOTIDE SEQUENCE</scope>
</reference>
<dbReference type="Gene3D" id="3.40.50.410">
    <property type="entry name" value="von Willebrand factor, type A domain"/>
    <property type="match status" value="1"/>
</dbReference>
<sequence length="299" mass="35524">MIKPEEAAQLANLELIAREIVEGFLVGLHRSPYQGFSVEFSEYRPHQPGESLQTVDWRVYARTEKLYVRRYEEETNLQAYLLIDSSGSMRYPLRSPYTKLDYALFLAAAVAYLMIQQRDAVGVHVFDDQVRASLPPRSRRSWLRRLFQALEPYRSAPPAPHLTLLPQTLETFAERLKRRSLLLLFSDGFTPEEAPFLKALARLRLAGHEVIFFRIWDEPTEKYFRLPLEPLRLIDIETRREVKIHPVELQALYQDHFLRWEARLRTFCLKHRIDWVEVNVREDFFSPLKRYLLKRQRLP</sequence>
<dbReference type="Pfam" id="PF01882">
    <property type="entry name" value="DUF58"/>
    <property type="match status" value="1"/>
</dbReference>
<dbReference type="EMBL" id="AP011785">
    <property type="protein sequence ID" value="BAL57829.1"/>
    <property type="molecule type" value="Genomic_DNA"/>
</dbReference>